<protein>
    <recommendedName>
        <fullName evidence="3">RING-type domain-containing protein</fullName>
    </recommendedName>
</protein>
<feature type="region of interest" description="Disordered" evidence="2">
    <location>
        <begin position="50"/>
        <end position="134"/>
    </location>
</feature>
<evidence type="ECO:0000313" key="5">
    <source>
        <dbReference type="Proteomes" id="UP000317650"/>
    </source>
</evidence>
<dbReference type="GO" id="GO:0030014">
    <property type="term" value="C:CCR4-NOT complex"/>
    <property type="evidence" value="ECO:0007669"/>
    <property type="project" value="InterPro"/>
</dbReference>
<evidence type="ECO:0000256" key="2">
    <source>
        <dbReference type="SAM" id="MobiDB-lite"/>
    </source>
</evidence>
<dbReference type="EMBL" id="PYDT01000008">
    <property type="protein sequence ID" value="THU52244.1"/>
    <property type="molecule type" value="Genomic_DNA"/>
</dbReference>
<dbReference type="Gene3D" id="3.30.40.10">
    <property type="entry name" value="Zinc/RING finger domain, C3HC4 (zinc finger)"/>
    <property type="match status" value="1"/>
</dbReference>
<dbReference type="SUPFAM" id="SSF57850">
    <property type="entry name" value="RING/U-box"/>
    <property type="match status" value="1"/>
</dbReference>
<dbReference type="Pfam" id="PF14570">
    <property type="entry name" value="zf-RING_4"/>
    <property type="match status" value="1"/>
</dbReference>
<feature type="compositionally biased region" description="Low complexity" evidence="2">
    <location>
        <begin position="109"/>
        <end position="122"/>
    </location>
</feature>
<keyword evidence="1" id="KW-0862">Zinc</keyword>
<keyword evidence="1" id="KW-0863">Zinc-finger</keyword>
<feature type="domain" description="RING-type" evidence="3">
    <location>
        <begin position="237"/>
        <end position="279"/>
    </location>
</feature>
<dbReference type="Proteomes" id="UP000317650">
    <property type="component" value="Chromosome 10"/>
</dbReference>
<organism evidence="4 5">
    <name type="scientific">Musa balbisiana</name>
    <name type="common">Banana</name>
    <dbReference type="NCBI Taxonomy" id="52838"/>
    <lineage>
        <taxon>Eukaryota</taxon>
        <taxon>Viridiplantae</taxon>
        <taxon>Streptophyta</taxon>
        <taxon>Embryophyta</taxon>
        <taxon>Tracheophyta</taxon>
        <taxon>Spermatophyta</taxon>
        <taxon>Magnoliopsida</taxon>
        <taxon>Liliopsida</taxon>
        <taxon>Zingiberales</taxon>
        <taxon>Musaceae</taxon>
        <taxon>Musa</taxon>
    </lineage>
</organism>
<proteinExistence type="predicted"/>
<dbReference type="CDD" id="cd16618">
    <property type="entry name" value="mRING-HC-C4C4_CNOT4"/>
    <property type="match status" value="1"/>
</dbReference>
<dbReference type="PROSITE" id="PS50089">
    <property type="entry name" value="ZF_RING_2"/>
    <property type="match status" value="1"/>
</dbReference>
<name>A0A4S8IVC5_MUSBA</name>
<sequence>MGFDAMANGASVPALISRDAAKKKRTNRSAKLKQCKLDVRREQWLSRANRKDDCKILAAASSPPFPHPPRPRADETDSRTREEDTISHGNDDSDYPMPHLRRGNRRTLSSGSSIESSSPSVSDAEDEGIDNVRGGNRVLDDWEAVADALSEANDRDGLGPDPVVPAVSAGMPCEPPRGGSTTKPEPIRSATRAWRPDDAFRPRSLPSISKQWSIPPNQDRHCWASPQKGVLSTPCPCPICCEDLDPTDSSFFPCSCGYRLCLFCHKRILEADGRCPGCRKQYDSISSGALVVATVGPSSLPVRMPRSLSMRCRTWNREH</sequence>
<keyword evidence="1" id="KW-0479">Metal-binding</keyword>
<keyword evidence="5" id="KW-1185">Reference proteome</keyword>
<dbReference type="InterPro" id="IPR039515">
    <property type="entry name" value="NOT4_mRING-HC-C4C4"/>
</dbReference>
<dbReference type="InterPro" id="IPR039780">
    <property type="entry name" value="Mot2"/>
</dbReference>
<dbReference type="PANTHER" id="PTHR12603">
    <property type="entry name" value="CCR4-NOT TRANSCRIPTION COMPLEX RELATED"/>
    <property type="match status" value="1"/>
</dbReference>
<reference evidence="4 5" key="1">
    <citation type="journal article" date="2019" name="Nat. Plants">
        <title>Genome sequencing of Musa balbisiana reveals subgenome evolution and function divergence in polyploid bananas.</title>
        <authorList>
            <person name="Yao X."/>
        </authorList>
    </citation>
    <scope>NUCLEOTIDE SEQUENCE [LARGE SCALE GENOMIC DNA]</scope>
    <source>
        <strain evidence="5">cv. DH-PKW</strain>
        <tissue evidence="4">Leaves</tissue>
    </source>
</reference>
<gene>
    <name evidence="4" type="ORF">C4D60_Mb10t01940</name>
</gene>
<feature type="region of interest" description="Disordered" evidence="2">
    <location>
        <begin position="1"/>
        <end position="32"/>
    </location>
</feature>
<dbReference type="GO" id="GO:0008270">
    <property type="term" value="F:zinc ion binding"/>
    <property type="evidence" value="ECO:0007669"/>
    <property type="project" value="UniProtKB-KW"/>
</dbReference>
<dbReference type="PANTHER" id="PTHR12603:SF0">
    <property type="entry name" value="CCR4-NOT TRANSCRIPTION COMPLEX SUBUNIT 4"/>
    <property type="match status" value="1"/>
</dbReference>
<feature type="compositionally biased region" description="Basic and acidic residues" evidence="2">
    <location>
        <begin position="71"/>
        <end position="91"/>
    </location>
</feature>
<dbReference type="STRING" id="52838.A0A4S8IVC5"/>
<dbReference type="GO" id="GO:0016567">
    <property type="term" value="P:protein ubiquitination"/>
    <property type="evidence" value="ECO:0007669"/>
    <property type="project" value="TreeGrafter"/>
</dbReference>
<feature type="compositionally biased region" description="Basic residues" evidence="2">
    <location>
        <begin position="21"/>
        <end position="32"/>
    </location>
</feature>
<dbReference type="GO" id="GO:0004842">
    <property type="term" value="F:ubiquitin-protein transferase activity"/>
    <property type="evidence" value="ECO:0007669"/>
    <property type="project" value="InterPro"/>
</dbReference>
<evidence type="ECO:0000313" key="4">
    <source>
        <dbReference type="EMBL" id="THU52244.1"/>
    </source>
</evidence>
<dbReference type="AlphaFoldDB" id="A0A4S8IVC5"/>
<evidence type="ECO:0000259" key="3">
    <source>
        <dbReference type="PROSITE" id="PS50089"/>
    </source>
</evidence>
<evidence type="ECO:0000256" key="1">
    <source>
        <dbReference type="PROSITE-ProRule" id="PRU00175"/>
    </source>
</evidence>
<dbReference type="InterPro" id="IPR013083">
    <property type="entry name" value="Znf_RING/FYVE/PHD"/>
</dbReference>
<dbReference type="InterPro" id="IPR001841">
    <property type="entry name" value="Znf_RING"/>
</dbReference>
<accession>A0A4S8IVC5</accession>
<comment type="caution">
    <text evidence="4">The sequence shown here is derived from an EMBL/GenBank/DDBJ whole genome shotgun (WGS) entry which is preliminary data.</text>
</comment>